<keyword evidence="2" id="KW-0677">Repeat</keyword>
<dbReference type="InterPro" id="IPR001190">
    <property type="entry name" value="SRCR"/>
</dbReference>
<dbReference type="Ensembl" id="ENSSGRT00000066433.1">
    <property type="protein sequence ID" value="ENSSGRP00000062293.1"/>
    <property type="gene ID" value="ENSSGRG00000032227.1"/>
</dbReference>
<protein>
    <recommendedName>
        <fullName evidence="8">Soluble scavenger receptor cysteine-rich domain-containing protein SSC5D</fullName>
    </recommendedName>
</protein>
<feature type="disulfide bond" evidence="9">
    <location>
        <begin position="209"/>
        <end position="270"/>
    </location>
</feature>
<dbReference type="Pfam" id="PF00530">
    <property type="entry name" value="SRCR"/>
    <property type="match status" value="3"/>
</dbReference>
<feature type="domain" description="SRCR" evidence="10">
    <location>
        <begin position="171"/>
        <end position="271"/>
    </location>
</feature>
<keyword evidence="3 9" id="KW-1015">Disulfide bond</keyword>
<dbReference type="PANTHER" id="PTHR48071">
    <property type="entry name" value="SRCR DOMAIN-CONTAINING PROTEIN"/>
    <property type="match status" value="1"/>
</dbReference>
<dbReference type="GO" id="GO:0016020">
    <property type="term" value="C:membrane"/>
    <property type="evidence" value="ECO:0007669"/>
    <property type="project" value="InterPro"/>
</dbReference>
<keyword evidence="5" id="KW-0325">Glycoprotein</keyword>
<keyword evidence="1" id="KW-0732">Signal</keyword>
<reference evidence="11" key="2">
    <citation type="submission" date="2025-09" db="UniProtKB">
        <authorList>
            <consortium name="Ensembl"/>
        </authorList>
    </citation>
    <scope>IDENTIFICATION</scope>
</reference>
<feature type="disulfide bond" evidence="9">
    <location>
        <begin position="147"/>
        <end position="157"/>
    </location>
</feature>
<evidence type="ECO:0000256" key="4">
    <source>
        <dbReference type="ARBA" id="ARBA00023170"/>
    </source>
</evidence>
<dbReference type="InterPro" id="IPR036772">
    <property type="entry name" value="SRCR-like_dom_sf"/>
</dbReference>
<organism evidence="11 12">
    <name type="scientific">Sinocyclocheilus grahami</name>
    <name type="common">Dianchi golden-line fish</name>
    <name type="synonym">Barbus grahami</name>
    <dbReference type="NCBI Taxonomy" id="75366"/>
    <lineage>
        <taxon>Eukaryota</taxon>
        <taxon>Metazoa</taxon>
        <taxon>Chordata</taxon>
        <taxon>Craniata</taxon>
        <taxon>Vertebrata</taxon>
        <taxon>Euteleostomi</taxon>
        <taxon>Actinopterygii</taxon>
        <taxon>Neopterygii</taxon>
        <taxon>Teleostei</taxon>
        <taxon>Ostariophysi</taxon>
        <taxon>Cypriniformes</taxon>
        <taxon>Cyprinidae</taxon>
        <taxon>Cyprininae</taxon>
        <taxon>Sinocyclocheilus</taxon>
    </lineage>
</organism>
<dbReference type="Gene3D" id="3.10.250.10">
    <property type="entry name" value="SRCR-like domain"/>
    <property type="match status" value="4"/>
</dbReference>
<evidence type="ECO:0000256" key="2">
    <source>
        <dbReference type="ARBA" id="ARBA00022737"/>
    </source>
</evidence>
<evidence type="ECO:0000313" key="12">
    <source>
        <dbReference type="Proteomes" id="UP000472262"/>
    </source>
</evidence>
<evidence type="ECO:0000259" key="10">
    <source>
        <dbReference type="PROSITE" id="PS50287"/>
    </source>
</evidence>
<dbReference type="PROSITE" id="PS50287">
    <property type="entry name" value="SRCR_2"/>
    <property type="match status" value="3"/>
</dbReference>
<evidence type="ECO:0000256" key="9">
    <source>
        <dbReference type="PROSITE-ProRule" id="PRU00196"/>
    </source>
</evidence>
<comment type="subunit">
    <text evidence="7">Interacts with LGALS1 and laminin.</text>
</comment>
<feature type="disulfide bond" evidence="9">
    <location>
        <begin position="339"/>
        <end position="349"/>
    </location>
</feature>
<keyword evidence="4" id="KW-0675">Receptor</keyword>
<dbReference type="PRINTS" id="PR00258">
    <property type="entry name" value="SPERACTRCPTR"/>
</dbReference>
<dbReference type="SMART" id="SM00202">
    <property type="entry name" value="SR"/>
    <property type="match status" value="4"/>
</dbReference>
<dbReference type="PANTHER" id="PTHR48071:SF18">
    <property type="entry name" value="DELETED IN MALIGNANT BRAIN TUMORS 1 PROTEIN-RELATED"/>
    <property type="match status" value="1"/>
</dbReference>
<dbReference type="Proteomes" id="UP000472262">
    <property type="component" value="Unassembled WGS sequence"/>
</dbReference>
<evidence type="ECO:0000313" key="11">
    <source>
        <dbReference type="Ensembl" id="ENSSGRP00000062293.1"/>
    </source>
</evidence>
<evidence type="ECO:0000256" key="6">
    <source>
        <dbReference type="ARBA" id="ARBA00058074"/>
    </source>
</evidence>
<dbReference type="AlphaFoldDB" id="A0A672PHA9"/>
<evidence type="ECO:0000256" key="7">
    <source>
        <dbReference type="ARBA" id="ARBA00064153"/>
    </source>
</evidence>
<sequence length="383" mass="41527">MLTCKTLSTDVKLVDGSSECDGKVQIRYNEQWGVCQELYCGDIAEPKAYLACKGKELTVRDCPFTGWGVSSCLDGLHAGVFCQSKINLHMLEVLHDGQWGTVCDDGWDQSHAAVVCREIGCGNVIEAMTEAYFGEGSGEIWMDEINCTGTESSLMNCRTLGWGIHDLLSFIRLINGTNSCSGRVEVLHDGQWGTVCDDGWDRTDAAVVCKELNCGNVIEAKNAAYFGPGIGPVWMGDVQCTGTEASLVTCASTKWGIQSCKHLKDAGVTCNNVKLVDGSSECDGRVQIRYNEQWGAVCHSGWDLADATVLCQELYCGDIAEPKAYVQPSGQIWMDQLACTGKELTVRDCPFTGWGVSSCLDGLHAGVFCQSKINLHMSLSNDV</sequence>
<feature type="domain" description="SRCR" evidence="10">
    <location>
        <begin position="11"/>
        <end position="163"/>
    </location>
</feature>
<keyword evidence="12" id="KW-1185">Reference proteome</keyword>
<reference evidence="11" key="1">
    <citation type="submission" date="2025-08" db="UniProtKB">
        <authorList>
            <consortium name="Ensembl"/>
        </authorList>
    </citation>
    <scope>IDENTIFICATION</scope>
</reference>
<comment type="caution">
    <text evidence="9">Lacks conserved residue(s) required for the propagation of feature annotation.</text>
</comment>
<dbReference type="FunFam" id="3.10.250.10:FF:000007">
    <property type="entry name" value="Soluble scavenger receptor cysteine-rich domain-containing protein SSC5D"/>
    <property type="match status" value="3"/>
</dbReference>
<proteinExistence type="predicted"/>
<evidence type="ECO:0000256" key="5">
    <source>
        <dbReference type="ARBA" id="ARBA00023180"/>
    </source>
</evidence>
<accession>A0A672PHA9</accession>
<dbReference type="InParanoid" id="A0A672PHA9"/>
<evidence type="ECO:0000256" key="8">
    <source>
        <dbReference type="ARBA" id="ARBA00069168"/>
    </source>
</evidence>
<comment type="function">
    <text evidence="6">Binds to extracellular matrix proteins. Binds to pathogen-associated molecular patterns (PAMPs) present on the cell walls of Gram-positive and Gram-negative bacteria and fungi, behaving as a pattern recognition receptor (PRR). Induces bacterial and fungal aggregation and subsequent inhibition of PAMP-induced cytokine release. Does not possess intrinsic bactericidal activity. May play a role in the innate defense and homeostasis of certain epithelial surfaces.</text>
</comment>
<feature type="disulfide bond" evidence="9">
    <location>
        <begin position="240"/>
        <end position="250"/>
    </location>
</feature>
<evidence type="ECO:0000256" key="1">
    <source>
        <dbReference type="ARBA" id="ARBA00022729"/>
    </source>
</evidence>
<feature type="domain" description="SRCR" evidence="10">
    <location>
        <begin position="273"/>
        <end position="370"/>
    </location>
</feature>
<dbReference type="OMA" id="SKINLHM"/>
<dbReference type="SUPFAM" id="SSF56487">
    <property type="entry name" value="SRCR-like"/>
    <property type="match status" value="4"/>
</dbReference>
<name>A0A672PHA9_SINGR</name>
<feature type="disulfide bond" evidence="9">
    <location>
        <begin position="196"/>
        <end position="260"/>
    </location>
</feature>
<evidence type="ECO:0000256" key="3">
    <source>
        <dbReference type="ARBA" id="ARBA00023157"/>
    </source>
</evidence>